<feature type="signal peptide" evidence="1">
    <location>
        <begin position="1"/>
        <end position="21"/>
    </location>
</feature>
<proteinExistence type="predicted"/>
<dbReference type="Pfam" id="PF20365">
    <property type="entry name" value="DUF6660"/>
    <property type="match status" value="1"/>
</dbReference>
<accession>A0A972FMT6</accession>
<keyword evidence="3" id="KW-1185">Reference proteome</keyword>
<gene>
    <name evidence="2" type="ORF">G6047_08750</name>
</gene>
<keyword evidence="1" id="KW-0732">Signal</keyword>
<dbReference type="InterPro" id="IPR046601">
    <property type="entry name" value="DUF6660"/>
</dbReference>
<comment type="caution">
    <text evidence="2">The sequence shown here is derived from an EMBL/GenBank/DDBJ whole genome shotgun (WGS) entry which is preliminary data.</text>
</comment>
<dbReference type="RefSeq" id="WP_169527227.1">
    <property type="nucleotide sequence ID" value="NZ_JAAMPU010000104.1"/>
</dbReference>
<feature type="chain" id="PRO_5037961097" description="DUF2946 domain-containing protein" evidence="1">
    <location>
        <begin position="22"/>
        <end position="103"/>
    </location>
</feature>
<evidence type="ECO:0000256" key="1">
    <source>
        <dbReference type="SAM" id="SignalP"/>
    </source>
</evidence>
<evidence type="ECO:0000313" key="2">
    <source>
        <dbReference type="EMBL" id="NMH28120.1"/>
    </source>
</evidence>
<evidence type="ECO:0008006" key="4">
    <source>
        <dbReference type="Google" id="ProtNLM"/>
    </source>
</evidence>
<reference evidence="2" key="1">
    <citation type="submission" date="2020-02" db="EMBL/GenBank/DDBJ databases">
        <title>Flavobacterium sp. genome.</title>
        <authorList>
            <person name="Jung H.S."/>
            <person name="Baek J.H."/>
            <person name="Jeon C.O."/>
        </authorList>
    </citation>
    <scope>NUCLEOTIDE SEQUENCE</scope>
    <source>
        <strain evidence="2">SE-s28</strain>
    </source>
</reference>
<name>A0A972FMT6_9FLAO</name>
<dbReference type="Proteomes" id="UP000712080">
    <property type="component" value="Unassembled WGS sequence"/>
</dbReference>
<organism evidence="2 3">
    <name type="scientific">Flavobacterium silvaticum</name>
    <dbReference type="NCBI Taxonomy" id="1852020"/>
    <lineage>
        <taxon>Bacteria</taxon>
        <taxon>Pseudomonadati</taxon>
        <taxon>Bacteroidota</taxon>
        <taxon>Flavobacteriia</taxon>
        <taxon>Flavobacteriales</taxon>
        <taxon>Flavobacteriaceae</taxon>
        <taxon>Flavobacterium</taxon>
    </lineage>
</organism>
<dbReference type="EMBL" id="JAAMPU010000104">
    <property type="protein sequence ID" value="NMH28120.1"/>
    <property type="molecule type" value="Genomic_DNA"/>
</dbReference>
<sequence>MKFLWIFSVYLLCLAVLPCHDGVECPEIKTEKTTGHQKHASDNEQCPPFCSCACCGMQMVNLAIPVVIQSAQISIAETKMAVEYQPVFPSDQAKSIWQPPKLS</sequence>
<protein>
    <recommendedName>
        <fullName evidence="4">DUF2946 domain-containing protein</fullName>
    </recommendedName>
</protein>
<evidence type="ECO:0000313" key="3">
    <source>
        <dbReference type="Proteomes" id="UP000712080"/>
    </source>
</evidence>
<dbReference type="AlphaFoldDB" id="A0A972FMT6"/>